<organism evidence="1 2">
    <name type="scientific">Bauhinia variegata</name>
    <name type="common">Purple orchid tree</name>
    <name type="synonym">Phanera variegata</name>
    <dbReference type="NCBI Taxonomy" id="167791"/>
    <lineage>
        <taxon>Eukaryota</taxon>
        <taxon>Viridiplantae</taxon>
        <taxon>Streptophyta</taxon>
        <taxon>Embryophyta</taxon>
        <taxon>Tracheophyta</taxon>
        <taxon>Spermatophyta</taxon>
        <taxon>Magnoliopsida</taxon>
        <taxon>eudicotyledons</taxon>
        <taxon>Gunneridae</taxon>
        <taxon>Pentapetalae</taxon>
        <taxon>rosids</taxon>
        <taxon>fabids</taxon>
        <taxon>Fabales</taxon>
        <taxon>Fabaceae</taxon>
        <taxon>Cercidoideae</taxon>
        <taxon>Cercideae</taxon>
        <taxon>Bauhiniinae</taxon>
        <taxon>Bauhinia</taxon>
    </lineage>
</organism>
<reference evidence="1 2" key="1">
    <citation type="journal article" date="2022" name="DNA Res.">
        <title>Chromosomal-level genome assembly of the orchid tree Bauhinia variegata (Leguminosae; Cercidoideae) supports the allotetraploid origin hypothesis of Bauhinia.</title>
        <authorList>
            <person name="Zhong Y."/>
            <person name="Chen Y."/>
            <person name="Zheng D."/>
            <person name="Pang J."/>
            <person name="Liu Y."/>
            <person name="Luo S."/>
            <person name="Meng S."/>
            <person name="Qian L."/>
            <person name="Wei D."/>
            <person name="Dai S."/>
            <person name="Zhou R."/>
        </authorList>
    </citation>
    <scope>NUCLEOTIDE SEQUENCE [LARGE SCALE GENOMIC DNA]</scope>
    <source>
        <strain evidence="1">BV-YZ2020</strain>
    </source>
</reference>
<evidence type="ECO:0000313" key="1">
    <source>
        <dbReference type="EMBL" id="KAI4314421.1"/>
    </source>
</evidence>
<keyword evidence="2" id="KW-1185">Reference proteome</keyword>
<dbReference type="Proteomes" id="UP000828941">
    <property type="component" value="Chromosome 11"/>
</dbReference>
<proteinExistence type="predicted"/>
<comment type="caution">
    <text evidence="1">The sequence shown here is derived from an EMBL/GenBank/DDBJ whole genome shotgun (WGS) entry which is preliminary data.</text>
</comment>
<name>A0ACB9LT67_BAUVA</name>
<protein>
    <submittedName>
        <fullName evidence="1">Uncharacterized protein</fullName>
    </submittedName>
</protein>
<gene>
    <name evidence="1" type="ORF">L6164_027333</name>
</gene>
<sequence length="168" mass="18999">MEVTEVASELILIAIVYTCLVKSGRDLLLVAQFEHDDDDFALWLRSDADSDGDKFNCGFVVYKLNEEEQNWVPMNSLDDRVLFVGNGCSFSIFAQDFPGCKRNCTYYTKNCIIEMRNQNENDYPGCDVALCLTCPVVLQSHYQHSLAILNYFGLLQSGLSPVLILCEK</sequence>
<evidence type="ECO:0000313" key="2">
    <source>
        <dbReference type="Proteomes" id="UP000828941"/>
    </source>
</evidence>
<accession>A0ACB9LT67</accession>
<dbReference type="EMBL" id="CM039436">
    <property type="protein sequence ID" value="KAI4314421.1"/>
    <property type="molecule type" value="Genomic_DNA"/>
</dbReference>